<accession>A0A2T1BWU4</accession>
<dbReference type="OrthoDB" id="9812848at2"/>
<feature type="transmembrane region" description="Helical" evidence="2">
    <location>
        <begin position="26"/>
        <end position="44"/>
    </location>
</feature>
<comment type="caution">
    <text evidence="3">The sequence shown here is derived from an EMBL/GenBank/DDBJ whole genome shotgun (WGS) entry which is preliminary data.</text>
</comment>
<name>A0A2T1BWU4_9CYAN</name>
<dbReference type="AlphaFoldDB" id="A0A2T1BWU4"/>
<evidence type="ECO:0000313" key="3">
    <source>
        <dbReference type="EMBL" id="PSB00393.1"/>
    </source>
</evidence>
<keyword evidence="1" id="KW-0175">Coiled coil</keyword>
<gene>
    <name evidence="3" type="ORF">C7B64_23780</name>
</gene>
<feature type="transmembrane region" description="Helical" evidence="2">
    <location>
        <begin position="65"/>
        <end position="86"/>
    </location>
</feature>
<evidence type="ECO:0000313" key="4">
    <source>
        <dbReference type="Proteomes" id="UP000238762"/>
    </source>
</evidence>
<protein>
    <recommendedName>
        <fullName evidence="5">DUF3084 domain-containing protein</fullName>
    </recommendedName>
</protein>
<dbReference type="RefSeq" id="WP_146131754.1">
    <property type="nucleotide sequence ID" value="NZ_CAWNTC010000056.1"/>
</dbReference>
<dbReference type="Pfam" id="PF11283">
    <property type="entry name" value="DUF3084"/>
    <property type="match status" value="1"/>
</dbReference>
<dbReference type="EMBL" id="PVWJ01000228">
    <property type="protein sequence ID" value="PSB00393.1"/>
    <property type="molecule type" value="Genomic_DNA"/>
</dbReference>
<evidence type="ECO:0008006" key="5">
    <source>
        <dbReference type="Google" id="ProtNLM"/>
    </source>
</evidence>
<feature type="coiled-coil region" evidence="1">
    <location>
        <begin position="99"/>
        <end position="133"/>
    </location>
</feature>
<evidence type="ECO:0000256" key="2">
    <source>
        <dbReference type="SAM" id="Phobius"/>
    </source>
</evidence>
<proteinExistence type="predicted"/>
<organism evidence="3 4">
    <name type="scientific">Merismopedia glauca CCAP 1448/3</name>
    <dbReference type="NCBI Taxonomy" id="1296344"/>
    <lineage>
        <taxon>Bacteria</taxon>
        <taxon>Bacillati</taxon>
        <taxon>Cyanobacteriota</taxon>
        <taxon>Cyanophyceae</taxon>
        <taxon>Synechococcales</taxon>
        <taxon>Merismopediaceae</taxon>
        <taxon>Merismopedia</taxon>
    </lineage>
</organism>
<keyword evidence="2" id="KW-0472">Membrane</keyword>
<keyword evidence="2" id="KW-1133">Transmembrane helix</keyword>
<keyword evidence="2" id="KW-0812">Transmembrane</keyword>
<feature type="non-terminal residue" evidence="3">
    <location>
        <position position="208"/>
    </location>
</feature>
<evidence type="ECO:0000256" key="1">
    <source>
        <dbReference type="SAM" id="Coils"/>
    </source>
</evidence>
<reference evidence="3 4" key="1">
    <citation type="submission" date="2018-02" db="EMBL/GenBank/DDBJ databases">
        <authorList>
            <person name="Cohen D.B."/>
            <person name="Kent A.D."/>
        </authorList>
    </citation>
    <scope>NUCLEOTIDE SEQUENCE [LARGE SCALE GENOMIC DNA]</scope>
    <source>
        <strain evidence="3 4">CCAP 1448/3</strain>
    </source>
</reference>
<sequence length="208" mass="22703">MDVEALDVTSVSLEIDKQKQPMTSGYILILAVLVLGGVIAASGDRIGSKVGKARLTLFKLRPKQTATLVTIATGCLISASTLGVLFGTSEQLRTGVFDLKRIQRKLSKTSQELVSKEQELAKVKSEQNNAQSSLKTINDNLKQAIAIQSATAKKLVAAQKQFQVVSQQRFSLINEIKQLQRDRQDLIVQKNAVKLQVNTLQTEVGSLN</sequence>
<keyword evidence="4" id="KW-1185">Reference proteome</keyword>
<reference evidence="3 4" key="2">
    <citation type="submission" date="2018-03" db="EMBL/GenBank/DDBJ databases">
        <title>The ancient ancestry and fast evolution of plastids.</title>
        <authorList>
            <person name="Moore K.R."/>
            <person name="Magnabosco C."/>
            <person name="Momper L."/>
            <person name="Gold D.A."/>
            <person name="Bosak T."/>
            <person name="Fournier G.P."/>
        </authorList>
    </citation>
    <scope>NUCLEOTIDE SEQUENCE [LARGE SCALE GENOMIC DNA]</scope>
    <source>
        <strain evidence="3 4">CCAP 1448/3</strain>
    </source>
</reference>
<dbReference type="Proteomes" id="UP000238762">
    <property type="component" value="Unassembled WGS sequence"/>
</dbReference>
<dbReference type="InterPro" id="IPR021435">
    <property type="entry name" value="DUF3084"/>
</dbReference>